<evidence type="ECO:0000313" key="4">
    <source>
        <dbReference type="Proteomes" id="UP001642484"/>
    </source>
</evidence>
<evidence type="ECO:0000313" key="3">
    <source>
        <dbReference type="EMBL" id="CAK9063653.1"/>
    </source>
</evidence>
<feature type="chain" id="PRO_5047436344" description="Death domain-containing protein" evidence="1">
    <location>
        <begin position="27"/>
        <end position="352"/>
    </location>
</feature>
<proteinExistence type="predicted"/>
<dbReference type="Proteomes" id="UP001642484">
    <property type="component" value="Unassembled WGS sequence"/>
</dbReference>
<evidence type="ECO:0000256" key="1">
    <source>
        <dbReference type="SAM" id="SignalP"/>
    </source>
</evidence>
<dbReference type="InterPro" id="IPR000488">
    <property type="entry name" value="Death_dom"/>
</dbReference>
<evidence type="ECO:0000259" key="2">
    <source>
        <dbReference type="PROSITE" id="PS50017"/>
    </source>
</evidence>
<name>A0ABP0NJI9_9DINO</name>
<reference evidence="3 4" key="1">
    <citation type="submission" date="2024-02" db="EMBL/GenBank/DDBJ databases">
        <authorList>
            <person name="Chen Y."/>
            <person name="Shah S."/>
            <person name="Dougan E. K."/>
            <person name="Thang M."/>
            <person name="Chan C."/>
        </authorList>
    </citation>
    <scope>NUCLEOTIDE SEQUENCE [LARGE SCALE GENOMIC DNA]</scope>
</reference>
<comment type="caution">
    <text evidence="3">The sequence shown here is derived from an EMBL/GenBank/DDBJ whole genome shotgun (WGS) entry which is preliminary data.</text>
</comment>
<keyword evidence="4" id="KW-1185">Reference proteome</keyword>
<protein>
    <recommendedName>
        <fullName evidence="2">Death domain-containing protein</fullName>
    </recommendedName>
</protein>
<gene>
    <name evidence="3" type="ORF">CCMP2556_LOCUS31271</name>
</gene>
<accession>A0ABP0NJI9</accession>
<dbReference type="CDD" id="cd22997">
    <property type="entry name" value="GT_LH"/>
    <property type="match status" value="1"/>
</dbReference>
<feature type="domain" description="Death" evidence="2">
    <location>
        <begin position="78"/>
        <end position="133"/>
    </location>
</feature>
<sequence length="352" mass="39935">MRTCALLGLFSSALCFLRAPMHRSLALRRACPARGRRTARAASSAVHVLACATEYRQETAILQRSAKRNGFRFHTVGLGEPWRGFATKFLAYERRLRELRERLPPEQLVMLLDAWDTVILGSVEELHQKMARLPPGWLLCGAERVCGPNHFLVAQIEALFPDGHTPWRYPNSGGLVGPLEVMLELLHDLVHDTENGLALPAEENDQVRLHDFLIARAAQGRAFPMRLDTDCEVFQCMYEEQPQWQVDLSGQKPRLRNQLTQSQPLVAHGNGHTGRWFLSAMYSEMKLLDHLGLSMAELQHLQHEMPVPPGTEVTEEIKAEYCPWWYMPGMHKGATDGFATFRSIREMMCGRG</sequence>
<feature type="signal peptide" evidence="1">
    <location>
        <begin position="1"/>
        <end position="26"/>
    </location>
</feature>
<keyword evidence="1" id="KW-0732">Signal</keyword>
<dbReference type="PROSITE" id="PS50017">
    <property type="entry name" value="DEATH_DOMAIN"/>
    <property type="match status" value="1"/>
</dbReference>
<dbReference type="Pfam" id="PF25342">
    <property type="entry name" value="GT_PLOD"/>
    <property type="match status" value="1"/>
</dbReference>
<dbReference type="EMBL" id="CAXAMN010021807">
    <property type="protein sequence ID" value="CAK9063653.1"/>
    <property type="molecule type" value="Genomic_DNA"/>
</dbReference>
<organism evidence="3 4">
    <name type="scientific">Durusdinium trenchii</name>
    <dbReference type="NCBI Taxonomy" id="1381693"/>
    <lineage>
        <taxon>Eukaryota</taxon>
        <taxon>Sar</taxon>
        <taxon>Alveolata</taxon>
        <taxon>Dinophyceae</taxon>
        <taxon>Suessiales</taxon>
        <taxon>Symbiodiniaceae</taxon>
        <taxon>Durusdinium</taxon>
    </lineage>
</organism>
<dbReference type="InterPro" id="IPR057589">
    <property type="entry name" value="GT_PLOD"/>
</dbReference>